<dbReference type="PANTHER" id="PTHR12338">
    <property type="entry name" value="AUTOTRANSPORTER"/>
    <property type="match status" value="1"/>
</dbReference>
<dbReference type="Pfam" id="PF05860">
    <property type="entry name" value="TPS"/>
    <property type="match status" value="1"/>
</dbReference>
<feature type="compositionally biased region" description="Basic and acidic residues" evidence="1">
    <location>
        <begin position="3707"/>
        <end position="3719"/>
    </location>
</feature>
<evidence type="ECO:0000313" key="4">
    <source>
        <dbReference type="Proteomes" id="UP000006286"/>
    </source>
</evidence>
<dbReference type="InterPro" id="IPR012334">
    <property type="entry name" value="Pectin_lyas_fold"/>
</dbReference>
<dbReference type="EMBL" id="CP003466">
    <property type="protein sequence ID" value="AFT71433.1"/>
    <property type="molecule type" value="Genomic_DNA"/>
</dbReference>
<dbReference type="HOGENOM" id="CLU_000163_1_0_6"/>
<dbReference type="eggNOG" id="COG3210">
    <property type="taxonomic scope" value="Bacteria"/>
</dbReference>
<dbReference type="NCBIfam" id="TIGR01901">
    <property type="entry name" value="adhes_NPXG"/>
    <property type="match status" value="1"/>
</dbReference>
<gene>
    <name evidence="3" type="primary">ugp3</name>
    <name evidence="3" type="ordered locus">B5T_03166</name>
</gene>
<accession>K0CFJ6</accession>
<dbReference type="Proteomes" id="UP000006286">
    <property type="component" value="Chromosome"/>
</dbReference>
<sequence>MTRTAASIAAQQAAARAAAKASANVPNGLVDGGLKVDTNALTAGWHNAEAPRQSRDGDRTEVTIKQTDKKAILNWETFNVGSKTTVNFDQSAGTDAKTGGNDWSALNRVNDPNGRPSEIAGRIKAEGGVYLINRNGIVFNGSSQVNVRNLVAASLKLSDEQFKAGINVRLGTERDDLGWVNGGSHHGLPTFGENPTEMSNRESIDTAGQPDGQVAAFEPGEAPGDVEVQAGALIEGKDGHVMLFAPKVRNHGEIRTPGGQTLMAAGENVWLEADETNPTVRGFDAVVSAVRPWTFNYGPAIGDRTYSTFEREIVSKVLPMMEQRAAEVGYSVTNTGLVQADYGDITLVSREINQNGILQASTALNNRDGSIRLRAWGQGMYGHGSSFEGNGDFDHLVAWSGGTVTLGENSVTQVVNDWEDATEIEISALPDRYRPGRIELYGKEIDIRPRASVTAAAGNIDLQAATNPYHFINGNRRNESAGDGSRILIGEDAYISTAGLLEMPVDMARNFVEVDLRINELKDSFLQHATWLYGKKVIVDRRVSGQFTDGPMAGVEWLTDSSGNAIKGAWVGTPLADVTGWVGTSLIDLAELASAGGNITVQAGGAVITRPGSILDVSGGSVRYSDGWNTTTQLLGADGRIHNISSAPTDMTYVGLAGVYERSHDRWGVTDTYTNPLISRPRYESSYVEGRDAGSITVRAGEAMILEGKLHGGVEPGDRAQELSDLAQAGSLTLGGAGNDDRPWTPGRVIISHTPVLLRKDFSIDSQIDGVFLAGQEEEDESPLSGSTTWLSDRALSDSGLGEITLNVTDGFTLEAGASVDLMPGTEFSARINSSNPEAVEMDILGSIRTPGGRIALGSLGTVNLGGSSVLDVGGQWVNDYADRSLTLGRAIHGGSVVLGRLGAVEQGAMVNLTGGGWLGWDGRDREAVLEAGDAGSLTLSGFDTAKLDALDLRAWSGADAAQLRINLTGDVQIGGTRPDAAREDAPVWLPGTLLGEYGFGAVTIYTDPGDIEVPEGAQVSVLPLGWNLTLAGETLAELDSGASLSEVLAAHRVEDRFRWGRAEGGLSLDTADGDIRLGVGSSIETEPGGTVTLTAGRDNTGASADNGNMVIEGRVLAPAGDFSAQAAGDLTLARGAQLLLPGAAQIFRDPTTQLRQGEVLVGGTVTLRAAGRLNAQDGALIDVSGARGTVEYRTGSPFASGALALRSTELELGSDGGGIEFEFGAEGGVLDSVLLAKAGSDDAAGGRLSIEDRSVGGASEEMLLSERLGSALWYESSPGTFTRIRTSSGNLNVFGDYGDEEITLDFVMLDALNTLPESSSTTKGLVVVEGSAQAAADDLTGTTEVTAWEYDPAIDRRVIDLLNQYFHFGSSREAGEKIQINPINRVSKAGTVVAASSIHEGGFADVALASQQTGIRLGSGVDLNVDGRLALAAPVIRSDGQGGLARLQANHVVLNATQNHAIDTNLAGTLHLSARQVMDIMGGQSAATIRGFERTVLETGDLRLLASTPDDDGYLSATLDVDGALEIAAAQVYPGTAVRGRIQSGEAITVRGNGQAGAPLSAGGSLTLSAPVIEQQGVLRAPFGDIVLDASDRLVLGAGSLTSVSGAGLIVPYGNLGNNEYWLDPANPQGRDRDNPRGEHTEENRYLSAPPEKRVTLQAPDVVMGDGAVVDVAGGGDLYAWEHVPGPGGSHDVLTLPGMYAVRPGYQGLSPEAGEGAGRQVWLAGGDGLEAGWYTLLPAHHALLPGAFAVQATGAIWRDSAATGPSATLRDGSLLMQGRERDDISGAQDPVSSAWRVMSGDLVRRYSEYNEAFGNDFFSSEAFKLSQYRLTGQDVVTPRLARDGGSVVFKAGQTLTLDGQLRSQADRDGRGGLVDIAAEKVAIVGAGRDGSDLQAEGFLIVDAGTLSRFGAGSLLVGGTRSGDALGLKVDVTASDIVLRNDVDSALSGPEIILAASEQVTAEAGSVLRSAGQASGEEADLVMAPQVAEVRNDNNTPTNPDDDYLETPSSDWGALVRVSSGRAVRVLRENVDTTSGGRVRISDGVVLDGGAALLIDATNTTEMAAGARLSGTALSVSSGRIGIGGGSGLVLDEAALAQLSQTRTLTLHSYSSLDFHRSLDLSGLDQVVLDAAGLQGHGADTVKVQATKLTLQNTGAPSVEAGTGHGRLELLADELVLGVGDKTVSGFAHVMLSGDEGIMADGSGNLDAGSAALSLRAPVLQGLSGSNQAVVTQGQLTLEQSGDGLDAAALAERGRDSLGARLRLSGQGTTVALPVLALGGSIAVASGAGDLTLTESGSLRAGGLVRSFFDVDEYADGGQISLSSQGGLIDLAAGSLLDVAAQEAGGDAGSLTIDASEGGRVNFAGTLQAQSGAGGRGGHFVLAIDELADFGALAQTLNATGFDQSRQFHIRQGDVTVAGVTRVAAFELITDQGVITIDGTADIDTGAQYGGRIRMVGGQGLTMQSGAVLRARATDTEDGLGSGRITLEAAGGNLHLAGGTLDVSGGEGGKVRLRAQRTADNDGLQVTALNATVQGARSAVLEGMRGYTSVDGTVESVKDQAIGEANAFAGNGGILSGLGDNAAAYTLVAGIGITSDSDLTLGSDWNLSDSFGADHREGTLTLRAGGNLNIDGNLSDGFDVAGRHNEEGEAARLQQAASWDLRLVSGADLDSVDALATQTSNALAADSGTTRVGTADSTVGANDGAGKLVRTGTGDLTLRAGRDLVLAHKESVLYTAGRADADPTLGGGFDTGSVDAQYGIGGGHVDIAARGSVRAPTEQGSRSEQIITEWLLRQGRLGGSSTDPSEFYDGFQIGQEPYQQLPDGSWGNPPIMSEKGQQPSWWVSHADFEQGLGALGGGNVSLSAGGDLVNLVVAQPSNMRVSGGRSATDAVPVTHIRNGGRFQVDAGGAIRAGQYYVGRGAGEIRAGETATGYHLEGTVGSTSYAYDIAPVLALSDASLNVQSAGDLVLQTAIDPLLIRRSLIDAEDAALAQNYRGSADMISQTARTALSLVSVGGDVRLENQADHITLQTAQVPGMTNGINSTPFIGLFPAHTRVAAFDGDIALLGLMPMMTGDTTDLSLLAARDLKFLSGDGPGQRGVGSVVMAMSTLGAPSASSILVPGKRLLQGPIEDGLGWSNVFLTNRGYGGFEDNPEVLPLQQHDFEPSRLYAVDGSITGLDLVASEAVQVRAGTDIRSFTLNARNLRATDVTLLEAGNDILAMTARRIRRNNIMPGEYANRVIIQGPGELVLAAGRDIQAGSLQLFSDGNRLWNYATATPAGSTGVGGSLYAPMQALPEDGANITLMAGMNGTARYDLFEQAYLDPANVAAMPDYLKTTLADGTVVPLYLTDGVEPRGDLDKLTRRGLVSFVQRMLGAERVADLTGAGDGTLTPTQAWEQYQALPELVRQQFLRQVFIYELREGGRDQNQVDAQDKPVNGGYRRGYAAIDTLFRAPDEATLPARYALDLPDDWQSGWRGQGNIAANRMAVRTHQGGDINAFTPGGGLQVAALGATVPDGYGLATLASPGQINLFTDQDIVVNRSRILSFVSRADPLGSDQVLWATLGDIDAGRGAKTVRVGQPPDITADEDGNVTVQEKLDLSGSGIGTVGEGDVDLIAPKGTVNAGDAGIRVAGNFNVAAYQVVNVDNIDVGGESSGLPPVIAVNVGALTSASQAASSAQKAAEEVTRRTPRRQPSIISVEILGYGDERLGGQGGDRPRSEPLSYNPDGAVRILGAGELSQEARSRLTSRERRNL</sequence>
<dbReference type="SUPFAM" id="SSF51126">
    <property type="entry name" value="Pectin lyase-like"/>
    <property type="match status" value="1"/>
</dbReference>
<name>K0CFJ6_ALCDB</name>
<evidence type="ECO:0000256" key="1">
    <source>
        <dbReference type="SAM" id="MobiDB-lite"/>
    </source>
</evidence>
<feature type="domain" description="Filamentous haemagglutinin FhaB/tRNA nuclease CdiA-like TPS" evidence="2">
    <location>
        <begin position="38"/>
        <end position="161"/>
    </location>
</feature>
<feature type="compositionally biased region" description="Basic and acidic residues" evidence="1">
    <location>
        <begin position="1631"/>
        <end position="1651"/>
    </location>
</feature>
<dbReference type="InterPro" id="IPR021026">
    <property type="entry name" value="Filamn_hemagglutn_DUF3739"/>
</dbReference>
<feature type="region of interest" description="Disordered" evidence="1">
    <location>
        <begin position="89"/>
        <end position="115"/>
    </location>
</feature>
<evidence type="ECO:0000313" key="3">
    <source>
        <dbReference type="EMBL" id="AFT71433.1"/>
    </source>
</evidence>
<dbReference type="InterPro" id="IPR011050">
    <property type="entry name" value="Pectin_lyase_fold/virulence"/>
</dbReference>
<dbReference type="SMART" id="SM00912">
    <property type="entry name" value="Haemagg_act"/>
    <property type="match status" value="1"/>
</dbReference>
<proteinExistence type="predicted"/>
<dbReference type="PATRIC" id="fig|930169.3.peg.3126"/>
<dbReference type="Gene3D" id="2.160.20.10">
    <property type="entry name" value="Single-stranded right-handed beta-helix, Pectin lyase-like"/>
    <property type="match status" value="1"/>
</dbReference>
<feature type="region of interest" description="Disordered" evidence="1">
    <location>
        <begin position="3707"/>
        <end position="3727"/>
    </location>
</feature>
<keyword evidence="4" id="KW-1185">Reference proteome</keyword>
<feature type="region of interest" description="Disordered" evidence="1">
    <location>
        <begin position="1625"/>
        <end position="1651"/>
    </location>
</feature>
<dbReference type="STRING" id="930169.B5T_03166"/>
<dbReference type="InterPro" id="IPR050909">
    <property type="entry name" value="Bact_Autotransporter_VF"/>
</dbReference>
<protein>
    <submittedName>
        <fullName evidence="3">Putative giant conserved protein</fullName>
    </submittedName>
</protein>
<reference evidence="3 4" key="1">
    <citation type="journal article" date="2012" name="J. Bacteriol.">
        <title>Complete genome sequence of Alcanivorax dieselolei type strain B5.</title>
        <authorList>
            <person name="Lai Q."/>
            <person name="Li W."/>
            <person name="Shao Z."/>
        </authorList>
    </citation>
    <scope>NUCLEOTIDE SEQUENCE [LARGE SCALE GENOMIC DNA]</scope>
    <source>
        <strain evidence="4">DSM 16502 / CGMCC 1.3690 / B-5</strain>
    </source>
</reference>
<evidence type="ECO:0000259" key="2">
    <source>
        <dbReference type="SMART" id="SM00912"/>
    </source>
</evidence>
<dbReference type="InterPro" id="IPR008638">
    <property type="entry name" value="FhaB/CdiA-like_TPS"/>
</dbReference>
<dbReference type="PANTHER" id="PTHR12338:SF5">
    <property type="entry name" value="ANTIGEN 43-RELATED"/>
    <property type="match status" value="1"/>
</dbReference>
<dbReference type="KEGG" id="adi:B5T_03166"/>
<dbReference type="Pfam" id="PF12545">
    <property type="entry name" value="DUF3739"/>
    <property type="match status" value="1"/>
</dbReference>
<organism evidence="3 4">
    <name type="scientific">Alcanivorax dieselolei (strain DSM 16502 / CGMCC 1.3690 / MCCC 1A00001 / B-5)</name>
    <name type="common">Alloalcanivorax dieselolei</name>
    <dbReference type="NCBI Taxonomy" id="930169"/>
    <lineage>
        <taxon>Bacteria</taxon>
        <taxon>Pseudomonadati</taxon>
        <taxon>Pseudomonadota</taxon>
        <taxon>Gammaproteobacteria</taxon>
        <taxon>Oceanospirillales</taxon>
        <taxon>Alcanivoracaceae</taxon>
        <taxon>Alloalcanivorax</taxon>
    </lineage>
</organism>